<sequence>MANIVICCDGTWNTPDQLDKGVPAPTNVVRLHNAVAETDAKGATQEKYYHPGVGTSGKWWDKAIGGGTGAGLDDNIKSAYQKLCYNYKTDSSIYLFGFSRGAYTVRSLCGFITSCGLLRVADLEPAEVWRRIDQLLKRGYRRKLEDRADWDDLGWKFHNKASASIQIRFIGVWDTVGALGIPDDMALLNLLDDRNRYTFHDTTLHNSVKTARHAVAMDERRATFQPTLWTEVPADQDVKQLWFPGVHSDVGGGYHEKGLADGALHWMIEEASACGLQFNNAIKQVKPDYHDMMHDSCDGVFSLLPTQPRSIANLVAQPDRFHYSALKRQGDPPITQYPYRQSRLIAPKPPVSLDISARSPWNETGLWLVAGVSYTFSASGEWLDSSISCGPDGTDDGNFQPAEVAHLVASALGQAESWYGKLFKNSDASFRFTKRHEQHPWFCLIGAIANGDGVDAKGYLIKPETFKIGKGCSYVPKRSGYLYAYANDAWNCYGNNRGHVALRLTVQKP</sequence>
<evidence type="ECO:0000313" key="3">
    <source>
        <dbReference type="Proteomes" id="UP000325607"/>
    </source>
</evidence>
<dbReference type="Proteomes" id="UP000325607">
    <property type="component" value="Unassembled WGS sequence"/>
</dbReference>
<gene>
    <name evidence="2" type="ORF">PS645_04957</name>
</gene>
<protein>
    <recommendedName>
        <fullName evidence="1">T6SS Phospholipase effector Tle1-like catalytic domain-containing protein</fullName>
    </recommendedName>
</protein>
<proteinExistence type="predicted"/>
<dbReference type="EMBL" id="CABVGX010000060">
    <property type="protein sequence ID" value="VVN33539.1"/>
    <property type="molecule type" value="Genomic_DNA"/>
</dbReference>
<dbReference type="Gene3D" id="2.60.120.430">
    <property type="entry name" value="Galactose-binding lectin"/>
    <property type="match status" value="1"/>
</dbReference>
<dbReference type="PANTHER" id="PTHR33840">
    <property type="match status" value="1"/>
</dbReference>
<dbReference type="Pfam" id="PF09994">
    <property type="entry name" value="T6SS_Tle1-like_cat"/>
    <property type="match status" value="1"/>
</dbReference>
<dbReference type="SUPFAM" id="SSF53474">
    <property type="entry name" value="alpha/beta-Hydrolases"/>
    <property type="match status" value="1"/>
</dbReference>
<dbReference type="OrthoDB" id="4378831at2"/>
<evidence type="ECO:0000259" key="1">
    <source>
        <dbReference type="Pfam" id="PF09994"/>
    </source>
</evidence>
<dbReference type="RefSeq" id="WP_150582791.1">
    <property type="nucleotide sequence ID" value="NZ_CABVGX010000060.1"/>
</dbReference>
<reference evidence="2 3" key="1">
    <citation type="submission" date="2019-09" db="EMBL/GenBank/DDBJ databases">
        <authorList>
            <person name="Chandra G."/>
            <person name="Truman W A."/>
        </authorList>
    </citation>
    <scope>NUCLEOTIDE SEQUENCE [LARGE SCALE GENOMIC DNA]</scope>
    <source>
        <strain evidence="2">PS645</strain>
    </source>
</reference>
<evidence type="ECO:0000313" key="2">
    <source>
        <dbReference type="EMBL" id="VVN33539.1"/>
    </source>
</evidence>
<name>A0A5E6WY91_PSEFL</name>
<accession>A0A5E6WY91</accession>
<dbReference type="InterPro" id="IPR018712">
    <property type="entry name" value="Tle1-like_cat"/>
</dbReference>
<dbReference type="AlphaFoldDB" id="A0A5E6WY91"/>
<dbReference type="PANTHER" id="PTHR33840:SF1">
    <property type="entry name" value="TLE1 PHOSPHOLIPASE DOMAIN-CONTAINING PROTEIN"/>
    <property type="match status" value="1"/>
</dbReference>
<feature type="domain" description="T6SS Phospholipase effector Tle1-like catalytic" evidence="1">
    <location>
        <begin position="3"/>
        <end position="270"/>
    </location>
</feature>
<dbReference type="InterPro" id="IPR029058">
    <property type="entry name" value="AB_hydrolase_fold"/>
</dbReference>
<organism evidence="2 3">
    <name type="scientific">Pseudomonas fluorescens</name>
    <dbReference type="NCBI Taxonomy" id="294"/>
    <lineage>
        <taxon>Bacteria</taxon>
        <taxon>Pseudomonadati</taxon>
        <taxon>Pseudomonadota</taxon>
        <taxon>Gammaproteobacteria</taxon>
        <taxon>Pseudomonadales</taxon>
        <taxon>Pseudomonadaceae</taxon>
        <taxon>Pseudomonas</taxon>
    </lineage>
</organism>